<dbReference type="STRING" id="585530.HMPREF0183_1209"/>
<evidence type="ECO:0000313" key="8">
    <source>
        <dbReference type="EMBL" id="EFG47417.1"/>
    </source>
</evidence>
<protein>
    <submittedName>
        <fullName evidence="8">Hydrolase, NUDIX family</fullName>
    </submittedName>
</protein>
<dbReference type="Proteomes" id="UP000005714">
    <property type="component" value="Unassembled WGS sequence"/>
</dbReference>
<keyword evidence="9" id="KW-1185">Reference proteome</keyword>
<feature type="domain" description="Nudix hydrolase" evidence="7">
    <location>
        <begin position="34"/>
        <end position="193"/>
    </location>
</feature>
<dbReference type="CDD" id="cd03426">
    <property type="entry name" value="NUDIX_CoAse_Nudt7"/>
    <property type="match status" value="1"/>
</dbReference>
<dbReference type="InterPro" id="IPR000086">
    <property type="entry name" value="NUDIX_hydrolase_dom"/>
</dbReference>
<reference evidence="8 9" key="1">
    <citation type="submission" date="2010-04" db="EMBL/GenBank/DDBJ databases">
        <authorList>
            <person name="Qin X."/>
            <person name="Bachman B."/>
            <person name="Battles P."/>
            <person name="Bell A."/>
            <person name="Bess C."/>
            <person name="Bickham C."/>
            <person name="Chaboub L."/>
            <person name="Chen D."/>
            <person name="Coyle M."/>
            <person name="Deiros D.R."/>
            <person name="Dinh H."/>
            <person name="Forbes L."/>
            <person name="Fowler G."/>
            <person name="Francisco L."/>
            <person name="Fu Q."/>
            <person name="Gubbala S."/>
            <person name="Hale W."/>
            <person name="Han Y."/>
            <person name="Hemphill L."/>
            <person name="Highlander S.K."/>
            <person name="Hirani K."/>
            <person name="Hogues M."/>
            <person name="Jackson L."/>
            <person name="Jakkamsetti A."/>
            <person name="Javaid M."/>
            <person name="Jiang H."/>
            <person name="Korchina V."/>
            <person name="Kovar C."/>
            <person name="Lara F."/>
            <person name="Lee S."/>
            <person name="Mata R."/>
            <person name="Mathew T."/>
            <person name="Moen C."/>
            <person name="Morales K."/>
            <person name="Munidasa M."/>
            <person name="Nazareth L."/>
            <person name="Ngo R."/>
            <person name="Nguyen L."/>
            <person name="Okwuonu G."/>
            <person name="Ongeri F."/>
            <person name="Patil S."/>
            <person name="Petrosino J."/>
            <person name="Pham C."/>
            <person name="Pham P."/>
            <person name="Pu L.-L."/>
            <person name="Puazo M."/>
            <person name="Raj R."/>
            <person name="Reid J."/>
            <person name="Rouhana J."/>
            <person name="Saada N."/>
            <person name="Shang Y."/>
            <person name="Simmons D."/>
            <person name="Thornton R."/>
            <person name="Warren J."/>
            <person name="Weissenberger G."/>
            <person name="Zhang J."/>
            <person name="Zhang L."/>
            <person name="Zhou C."/>
            <person name="Zhu D."/>
            <person name="Muzny D."/>
            <person name="Worley K."/>
            <person name="Gibbs R."/>
        </authorList>
    </citation>
    <scope>NUCLEOTIDE SEQUENCE [LARGE SCALE GENOMIC DNA]</scope>
    <source>
        <strain evidence="8 9">ATCC 49030</strain>
    </source>
</reference>
<dbReference type="GO" id="GO:0010945">
    <property type="term" value="F:coenzyme A diphosphatase activity"/>
    <property type="evidence" value="ECO:0007669"/>
    <property type="project" value="InterPro"/>
</dbReference>
<dbReference type="Gene3D" id="3.90.79.10">
    <property type="entry name" value="Nucleoside Triphosphate Pyrophosphohydrolase"/>
    <property type="match status" value="1"/>
</dbReference>
<dbReference type="InterPro" id="IPR045121">
    <property type="entry name" value="CoAse"/>
</dbReference>
<dbReference type="GO" id="GO:0046872">
    <property type="term" value="F:metal ion binding"/>
    <property type="evidence" value="ECO:0007669"/>
    <property type="project" value="UniProtKB-KW"/>
</dbReference>
<keyword evidence="3" id="KW-0479">Metal-binding</keyword>
<evidence type="ECO:0000313" key="9">
    <source>
        <dbReference type="Proteomes" id="UP000005714"/>
    </source>
</evidence>
<dbReference type="SUPFAM" id="SSF55811">
    <property type="entry name" value="Nudix"/>
    <property type="match status" value="1"/>
</dbReference>
<gene>
    <name evidence="8" type="ORF">HMPREF0183_1209</name>
</gene>
<evidence type="ECO:0000256" key="4">
    <source>
        <dbReference type="ARBA" id="ARBA00022801"/>
    </source>
</evidence>
<dbReference type="RefSeq" id="WP_005883889.1">
    <property type="nucleotide sequence ID" value="NZ_ADNU01000037.1"/>
</dbReference>
<sequence length="230" mass="24961">MTDDTHLRSLLSALPTTITEPHWLGARLARGGSELRDAAVLMLFARGQKPRTLAGKREVARLDDLSVGDVDVLILQRAATLRQHAGQPAFPGGRKDPEDVSAVAAALREAQEEVGVEPGSVDVLTQIDPIAVPVSRHNVTPVVGVWTEPGPVKVVDTAESTRVYRVSVADLVAPANRGVFYPENRAYTSPVFDVGVLKVWGFTAGLLDFAFTELGWATDWDDRTYMHIDV</sequence>
<evidence type="ECO:0000256" key="6">
    <source>
        <dbReference type="ARBA" id="ARBA00023211"/>
    </source>
</evidence>
<keyword evidence="4 8" id="KW-0378">Hydrolase</keyword>
<keyword evidence="5" id="KW-0460">Magnesium</keyword>
<keyword evidence="6" id="KW-0464">Manganese</keyword>
<dbReference type="PANTHER" id="PTHR12992:SF11">
    <property type="entry name" value="MITOCHONDRIAL COENZYME A DIPHOSPHATASE NUDT8"/>
    <property type="match status" value="1"/>
</dbReference>
<dbReference type="PROSITE" id="PS51462">
    <property type="entry name" value="NUDIX"/>
    <property type="match status" value="1"/>
</dbReference>
<name>D4YMV2_9MICO</name>
<proteinExistence type="predicted"/>
<accession>D4YMV2</accession>
<organism evidence="8 9">
    <name type="scientific">Brevibacterium mcbrellneri ATCC 49030</name>
    <dbReference type="NCBI Taxonomy" id="585530"/>
    <lineage>
        <taxon>Bacteria</taxon>
        <taxon>Bacillati</taxon>
        <taxon>Actinomycetota</taxon>
        <taxon>Actinomycetes</taxon>
        <taxon>Micrococcales</taxon>
        <taxon>Brevibacteriaceae</taxon>
        <taxon>Brevibacterium</taxon>
    </lineage>
</organism>
<comment type="cofactor">
    <cofactor evidence="1">
        <name>Mn(2+)</name>
        <dbReference type="ChEBI" id="CHEBI:29035"/>
    </cofactor>
</comment>
<comment type="caution">
    <text evidence="8">The sequence shown here is derived from an EMBL/GenBank/DDBJ whole genome shotgun (WGS) entry which is preliminary data.</text>
</comment>
<comment type="cofactor">
    <cofactor evidence="2">
        <name>Mg(2+)</name>
        <dbReference type="ChEBI" id="CHEBI:18420"/>
    </cofactor>
</comment>
<dbReference type="AlphaFoldDB" id="D4YMV2"/>
<evidence type="ECO:0000256" key="2">
    <source>
        <dbReference type="ARBA" id="ARBA00001946"/>
    </source>
</evidence>
<dbReference type="PANTHER" id="PTHR12992">
    <property type="entry name" value="NUDIX HYDROLASE"/>
    <property type="match status" value="1"/>
</dbReference>
<evidence type="ECO:0000256" key="3">
    <source>
        <dbReference type="ARBA" id="ARBA00022723"/>
    </source>
</evidence>
<dbReference type="InterPro" id="IPR015797">
    <property type="entry name" value="NUDIX_hydrolase-like_dom_sf"/>
</dbReference>
<evidence type="ECO:0000256" key="5">
    <source>
        <dbReference type="ARBA" id="ARBA00022842"/>
    </source>
</evidence>
<evidence type="ECO:0000256" key="1">
    <source>
        <dbReference type="ARBA" id="ARBA00001936"/>
    </source>
</evidence>
<dbReference type="Pfam" id="PF00293">
    <property type="entry name" value="NUDIX"/>
    <property type="match status" value="1"/>
</dbReference>
<dbReference type="eggNOG" id="COG0494">
    <property type="taxonomic scope" value="Bacteria"/>
</dbReference>
<evidence type="ECO:0000259" key="7">
    <source>
        <dbReference type="PROSITE" id="PS51462"/>
    </source>
</evidence>
<dbReference type="EMBL" id="ADNU01000037">
    <property type="protein sequence ID" value="EFG47417.1"/>
    <property type="molecule type" value="Genomic_DNA"/>
</dbReference>